<dbReference type="EMBL" id="JACHLX010000001">
    <property type="protein sequence ID" value="MBB5816251.1"/>
    <property type="molecule type" value="Genomic_DNA"/>
</dbReference>
<accession>A0AA89TL51</accession>
<organism evidence="2 3">
    <name type="scientific">Streptomyces collinus</name>
    <dbReference type="NCBI Taxonomy" id="42684"/>
    <lineage>
        <taxon>Bacteria</taxon>
        <taxon>Bacillati</taxon>
        <taxon>Actinomycetota</taxon>
        <taxon>Actinomycetes</taxon>
        <taxon>Kitasatosporales</taxon>
        <taxon>Streptomycetaceae</taxon>
        <taxon>Streptomyces</taxon>
    </lineage>
</organism>
<reference evidence="2 3" key="1">
    <citation type="submission" date="2020-08" db="EMBL/GenBank/DDBJ databases">
        <title>Sequencing the genomes of 1000 actinobacteria strains.</title>
        <authorList>
            <person name="Klenk H.-P."/>
        </authorList>
    </citation>
    <scope>NUCLEOTIDE SEQUENCE [LARGE SCALE GENOMIC DNA]</scope>
    <source>
        <strain evidence="2 3">DSM 40129</strain>
    </source>
</reference>
<evidence type="ECO:0000313" key="3">
    <source>
        <dbReference type="Proteomes" id="UP000579531"/>
    </source>
</evidence>
<evidence type="ECO:0000313" key="2">
    <source>
        <dbReference type="EMBL" id="MBB5816251.1"/>
    </source>
</evidence>
<dbReference type="RefSeq" id="WP_184853694.1">
    <property type="nucleotide sequence ID" value="NZ_BAABFE010000005.1"/>
</dbReference>
<comment type="caution">
    <text evidence="2">The sequence shown here is derived from an EMBL/GenBank/DDBJ whole genome shotgun (WGS) entry which is preliminary data.</text>
</comment>
<dbReference type="GeneID" id="93843698"/>
<dbReference type="Proteomes" id="UP000579531">
    <property type="component" value="Unassembled WGS sequence"/>
</dbReference>
<feature type="region of interest" description="Disordered" evidence="1">
    <location>
        <begin position="1"/>
        <end position="30"/>
    </location>
</feature>
<gene>
    <name evidence="2" type="ORF">HNR72_007279</name>
</gene>
<name>A0AA89TL51_STRCU</name>
<proteinExistence type="predicted"/>
<evidence type="ECO:0000256" key="1">
    <source>
        <dbReference type="SAM" id="MobiDB-lite"/>
    </source>
</evidence>
<keyword evidence="3" id="KW-1185">Reference proteome</keyword>
<sequence length="48" mass="5365">MGRDERQYGALAEGPMDGWKGRPQAAEPSAEEFDLLWTEARRTLGRSA</sequence>
<dbReference type="AlphaFoldDB" id="A0AA89TL51"/>
<protein>
    <submittedName>
        <fullName evidence="2">Uncharacterized protein</fullName>
    </submittedName>
</protein>